<accession>A0A132MHZ3</accession>
<reference evidence="2" key="1">
    <citation type="submission" date="2015-04" db="EMBL/GenBank/DDBJ databases">
        <title>Physiological reanalysis, assessment of diazotrophy, and genome sequences of multiple isolates of Streptomyces thermoautotrophicus.</title>
        <authorList>
            <person name="MacKellar D.C."/>
            <person name="Lieber L."/>
            <person name="Norman J."/>
            <person name="Bolger A."/>
            <person name="Tobin C."/>
            <person name="Murray J.W."/>
            <person name="Chang R."/>
            <person name="Ford T."/>
            <person name="Nguyen P.Q."/>
            <person name="Woodward J."/>
            <person name="Permingeat H."/>
            <person name="Joshi N.S."/>
            <person name="Silver P.A."/>
            <person name="Usadel B."/>
            <person name="Rutherford A.W."/>
            <person name="Friesen M."/>
            <person name="Prell J."/>
        </authorList>
    </citation>
    <scope>NUCLEOTIDE SEQUENCE [LARGE SCALE GENOMIC DNA]</scope>
    <source>
        <strain evidence="2">H1</strain>
    </source>
</reference>
<name>A0A132MHZ3_9ACTN</name>
<geneLocation type="plasmid" evidence="1">
    <name>unnamed</name>
</geneLocation>
<evidence type="ECO:0000313" key="1">
    <source>
        <dbReference type="EMBL" id="KWW97385.1"/>
    </source>
</evidence>
<comment type="caution">
    <text evidence="1">The sequence shown here is derived from an EMBL/GenBank/DDBJ whole genome shotgun (WGS) entry which is preliminary data.</text>
</comment>
<dbReference type="PATRIC" id="fig|1469144.10.peg.33"/>
<dbReference type="Proteomes" id="UP000070188">
    <property type="component" value="Unassembled WGS sequence"/>
</dbReference>
<dbReference type="AlphaFoldDB" id="A0A132MHZ3"/>
<dbReference type="EMBL" id="LAXD01000002">
    <property type="protein sequence ID" value="KWW97385.1"/>
    <property type="molecule type" value="Genomic_DNA"/>
</dbReference>
<dbReference type="RefSeq" id="WP_276326807.1">
    <property type="nucleotide sequence ID" value="NZ_LAXD01000002.1"/>
</dbReference>
<evidence type="ECO:0000313" key="2">
    <source>
        <dbReference type="Proteomes" id="UP000070188"/>
    </source>
</evidence>
<sequence>MEAFRETAGWLLMCLVTAALAWPWSRVERWIVRRSRRDGREVRA</sequence>
<organism evidence="1 2">
    <name type="scientific">Carbonactinospora thermoautotrophica</name>
    <dbReference type="NCBI Taxonomy" id="1469144"/>
    <lineage>
        <taxon>Bacteria</taxon>
        <taxon>Bacillati</taxon>
        <taxon>Actinomycetota</taxon>
        <taxon>Actinomycetes</taxon>
        <taxon>Kitasatosporales</taxon>
        <taxon>Carbonactinosporaceae</taxon>
        <taxon>Carbonactinospora</taxon>
    </lineage>
</organism>
<keyword evidence="2" id="KW-1185">Reference proteome</keyword>
<proteinExistence type="predicted"/>
<gene>
    <name evidence="1" type="ORF">LI90_4357</name>
</gene>
<protein>
    <submittedName>
        <fullName evidence="1">Uncharacterized protein</fullName>
    </submittedName>
</protein>
<keyword evidence="1" id="KW-0614">Plasmid</keyword>